<dbReference type="PANTHER" id="PTHR36482:SF5">
    <property type="entry name" value="23 KDA JASMONATE-INDUCED PROTEIN-LIKE"/>
    <property type="match status" value="1"/>
</dbReference>
<accession>A0A978V1D7</accession>
<feature type="region of interest" description="Disordered" evidence="1">
    <location>
        <begin position="227"/>
        <end position="251"/>
    </location>
</feature>
<evidence type="ECO:0000313" key="2">
    <source>
        <dbReference type="EMBL" id="KAH7521170.1"/>
    </source>
</evidence>
<protein>
    <recommendedName>
        <fullName evidence="4">23 kDa jasmonate-induced protein-like</fullName>
    </recommendedName>
</protein>
<dbReference type="Gene3D" id="2.60.270.50">
    <property type="match status" value="1"/>
</dbReference>
<sequence>MQSILSGDAITNETLAAMSKYTGKETGQKERAQHALDTMNEDKKYKALEFVNELKKEYGTGASTLCLFYNATGDAINFIEKHDWYGHSYKYPYPPELGNGQWGAFLHVHQGGSATGAIGAIVYRGKNCDGNDTDWMQAWYNPWAGTNRAYTEVHEAGYFTEGVWDGIYDKLSNTSANNDYQGNGGQSGVGIGNDTSPYFDGVMTLEGLFLPFLCSSNHLHNQKHKKKLHLQPSRSTKHYETNTQNPFWRLH</sequence>
<dbReference type="Proteomes" id="UP000813462">
    <property type="component" value="Unassembled WGS sequence"/>
</dbReference>
<name>A0A978V1D7_ZIZJJ</name>
<dbReference type="InterPro" id="IPR049065">
    <property type="entry name" value="Nakanori"/>
</dbReference>
<reference evidence="2" key="1">
    <citation type="journal article" date="2021" name="Front. Plant Sci.">
        <title>Chromosome-Scale Genome Assembly for Chinese Sour Jujube and Insights Into Its Genome Evolution and Domestication Signature.</title>
        <authorList>
            <person name="Shen L.-Y."/>
            <person name="Luo H."/>
            <person name="Wang X.-L."/>
            <person name="Wang X.-M."/>
            <person name="Qiu X.-J."/>
            <person name="Liu H."/>
            <person name="Zhou S.-S."/>
            <person name="Jia K.-H."/>
            <person name="Nie S."/>
            <person name="Bao Y.-T."/>
            <person name="Zhang R.-G."/>
            <person name="Yun Q.-Z."/>
            <person name="Chai Y.-H."/>
            <person name="Lu J.-Y."/>
            <person name="Li Y."/>
            <person name="Zhao S.-W."/>
            <person name="Mao J.-F."/>
            <person name="Jia S.-G."/>
            <person name="Mao Y.-M."/>
        </authorList>
    </citation>
    <scope>NUCLEOTIDE SEQUENCE</scope>
    <source>
        <strain evidence="2">AT0</strain>
        <tissue evidence="2">Leaf</tissue>
    </source>
</reference>
<dbReference type="InterPro" id="IPR053085">
    <property type="entry name" value="Jasmonate-induced_protein"/>
</dbReference>
<proteinExistence type="predicted"/>
<gene>
    <name evidence="2" type="ORF">FEM48_Zijuj07G0004900</name>
</gene>
<evidence type="ECO:0000313" key="3">
    <source>
        <dbReference type="Proteomes" id="UP000813462"/>
    </source>
</evidence>
<dbReference type="EMBL" id="JAEACU010000007">
    <property type="protein sequence ID" value="KAH7521170.1"/>
    <property type="molecule type" value="Genomic_DNA"/>
</dbReference>
<dbReference type="Pfam" id="PF21230">
    <property type="entry name" value="Nakanori"/>
    <property type="match status" value="1"/>
</dbReference>
<evidence type="ECO:0008006" key="4">
    <source>
        <dbReference type="Google" id="ProtNLM"/>
    </source>
</evidence>
<dbReference type="AlphaFoldDB" id="A0A978V1D7"/>
<comment type="caution">
    <text evidence="2">The sequence shown here is derived from an EMBL/GenBank/DDBJ whole genome shotgun (WGS) entry which is preliminary data.</text>
</comment>
<evidence type="ECO:0000256" key="1">
    <source>
        <dbReference type="SAM" id="MobiDB-lite"/>
    </source>
</evidence>
<organism evidence="2 3">
    <name type="scientific">Ziziphus jujuba var. spinosa</name>
    <dbReference type="NCBI Taxonomy" id="714518"/>
    <lineage>
        <taxon>Eukaryota</taxon>
        <taxon>Viridiplantae</taxon>
        <taxon>Streptophyta</taxon>
        <taxon>Embryophyta</taxon>
        <taxon>Tracheophyta</taxon>
        <taxon>Spermatophyta</taxon>
        <taxon>Magnoliopsida</taxon>
        <taxon>eudicotyledons</taxon>
        <taxon>Gunneridae</taxon>
        <taxon>Pentapetalae</taxon>
        <taxon>rosids</taxon>
        <taxon>fabids</taxon>
        <taxon>Rosales</taxon>
        <taxon>Rhamnaceae</taxon>
        <taxon>Paliureae</taxon>
        <taxon>Ziziphus</taxon>
    </lineage>
</organism>
<dbReference type="PANTHER" id="PTHR36482">
    <property type="entry name" value="OSJNBA0024J22.15 PROTEIN"/>
    <property type="match status" value="1"/>
</dbReference>
<feature type="compositionally biased region" description="Polar residues" evidence="1">
    <location>
        <begin position="241"/>
        <end position="251"/>
    </location>
</feature>